<name>A0A437SSJ0_9LACO</name>
<organism evidence="1 2">
    <name type="scientific">Lactobacillus xujianguonis</name>
    <dbReference type="NCBI Taxonomy" id="2495899"/>
    <lineage>
        <taxon>Bacteria</taxon>
        <taxon>Bacillati</taxon>
        <taxon>Bacillota</taxon>
        <taxon>Bacilli</taxon>
        <taxon>Lactobacillales</taxon>
        <taxon>Lactobacillaceae</taxon>
        <taxon>Lactobacillus</taxon>
    </lineage>
</organism>
<gene>
    <name evidence="1" type="ORF">EJK17_11040</name>
</gene>
<reference evidence="1 2" key="1">
    <citation type="submission" date="2018-12" db="EMBL/GenBank/DDBJ databases">
        <authorList>
            <person name="Meng J."/>
        </authorList>
    </citation>
    <scope>NUCLEOTIDE SEQUENCE [LARGE SCALE GENOMIC DNA]</scope>
    <source>
        <strain evidence="1 2">HT111-2</strain>
    </source>
</reference>
<sequence>MKDTKEITDCKQLADGNVYRLSQRGTTATAIFHEVKPVKAKQGEWKTNEVPYAGFFHYDGQYLPLIIWQGTREELWKVLKDNDVTITEV</sequence>
<evidence type="ECO:0000313" key="1">
    <source>
        <dbReference type="EMBL" id="RVU69822.1"/>
    </source>
</evidence>
<comment type="caution">
    <text evidence="1">The sequence shown here is derived from an EMBL/GenBank/DDBJ whole genome shotgun (WGS) entry which is preliminary data.</text>
</comment>
<dbReference type="Proteomes" id="UP000288291">
    <property type="component" value="Unassembled WGS sequence"/>
</dbReference>
<protein>
    <submittedName>
        <fullName evidence="1">Uncharacterized protein</fullName>
    </submittedName>
</protein>
<evidence type="ECO:0000313" key="2">
    <source>
        <dbReference type="Proteomes" id="UP000288291"/>
    </source>
</evidence>
<dbReference type="AlphaFoldDB" id="A0A437SSJ0"/>
<proteinExistence type="predicted"/>
<dbReference type="RefSeq" id="WP_103661929.1">
    <property type="nucleotide sequence ID" value="NZ_ML136927.1"/>
</dbReference>
<accession>A0A437SSJ0</accession>
<keyword evidence="2" id="KW-1185">Reference proteome</keyword>
<dbReference type="EMBL" id="RXIA01000060">
    <property type="protein sequence ID" value="RVU69822.1"/>
    <property type="molecule type" value="Genomic_DNA"/>
</dbReference>